<reference evidence="1" key="3">
    <citation type="submission" date="2024-01" db="EMBL/GenBank/DDBJ databases">
        <authorList>
            <person name="Coelho M.A."/>
            <person name="David-Palma M."/>
            <person name="Shea T."/>
            <person name="Sun S."/>
            <person name="Cuomo C.A."/>
            <person name="Heitman J."/>
        </authorList>
    </citation>
    <scope>NUCLEOTIDE SEQUENCE</scope>
    <source>
        <strain evidence="1">CBS 7841</strain>
    </source>
</reference>
<dbReference type="KEGG" id="cdep:91088066"/>
<dbReference type="GeneID" id="91088066"/>
<keyword evidence="2" id="KW-1185">Reference proteome</keyword>
<dbReference type="RefSeq" id="XP_066069345.1">
    <property type="nucleotide sequence ID" value="XM_066213248.1"/>
</dbReference>
<proteinExistence type="predicted"/>
<organism evidence="1 2">
    <name type="scientific">Cryptococcus depauperatus CBS 7841</name>
    <dbReference type="NCBI Taxonomy" id="1295531"/>
    <lineage>
        <taxon>Eukaryota</taxon>
        <taxon>Fungi</taxon>
        <taxon>Dikarya</taxon>
        <taxon>Basidiomycota</taxon>
        <taxon>Agaricomycotina</taxon>
        <taxon>Tremellomycetes</taxon>
        <taxon>Tremellales</taxon>
        <taxon>Cryptococcaceae</taxon>
        <taxon>Cryptococcus</taxon>
    </lineage>
</organism>
<dbReference type="AlphaFoldDB" id="A0AAJ8M135"/>
<evidence type="ECO:0000313" key="1">
    <source>
        <dbReference type="EMBL" id="WVN88645.1"/>
    </source>
</evidence>
<reference evidence="1" key="2">
    <citation type="journal article" date="2022" name="Elife">
        <title>Obligate sexual reproduction of a homothallic fungus closely related to the Cryptococcus pathogenic species complex.</title>
        <authorList>
            <person name="Passer A.R."/>
            <person name="Clancey S.A."/>
            <person name="Shea T."/>
            <person name="David-Palma M."/>
            <person name="Averette A.F."/>
            <person name="Boekhout T."/>
            <person name="Porcel B.M."/>
            <person name="Nowrousian M."/>
            <person name="Cuomo C.A."/>
            <person name="Sun S."/>
            <person name="Heitman J."/>
            <person name="Coelho M.A."/>
        </authorList>
    </citation>
    <scope>NUCLEOTIDE SEQUENCE</scope>
    <source>
        <strain evidence="1">CBS 7841</strain>
    </source>
</reference>
<dbReference type="InterPro" id="IPR036291">
    <property type="entry name" value="NAD(P)-bd_dom_sf"/>
</dbReference>
<evidence type="ECO:0000313" key="2">
    <source>
        <dbReference type="Proteomes" id="UP000094043"/>
    </source>
</evidence>
<gene>
    <name evidence="1" type="ORF">L203_103856</name>
</gene>
<accession>A0AAJ8M135</accession>
<protein>
    <submittedName>
        <fullName evidence="1">Uncharacterized protein</fullName>
    </submittedName>
</protein>
<dbReference type="Gene3D" id="3.40.50.720">
    <property type="entry name" value="NAD(P)-binding Rossmann-like Domain"/>
    <property type="match status" value="1"/>
</dbReference>
<dbReference type="SUPFAM" id="SSF51735">
    <property type="entry name" value="NAD(P)-binding Rossmann-fold domains"/>
    <property type="match status" value="1"/>
</dbReference>
<sequence length="115" mass="13359">MLKDKKLYILVVTTIDYIHYETIIPALKASVKVLAEKLMTTYGFILLVDITNQILDTLKICKTILKTVREAEGFLTALFNYQYNPVHYIVAEIISRSDIRQVKSVHFEWLLDTVH</sequence>
<reference evidence="1" key="1">
    <citation type="submission" date="2016-06" db="EMBL/GenBank/DDBJ databases">
        <authorList>
            <person name="Cuomo C."/>
            <person name="Litvintseva A."/>
            <person name="Heitman J."/>
            <person name="Chen Y."/>
            <person name="Sun S."/>
            <person name="Springer D."/>
            <person name="Dromer F."/>
            <person name="Young S."/>
            <person name="Zeng Q."/>
            <person name="Chapman S."/>
            <person name="Gujja S."/>
            <person name="Saif S."/>
            <person name="Birren B."/>
        </authorList>
    </citation>
    <scope>NUCLEOTIDE SEQUENCE</scope>
    <source>
        <strain evidence="1">CBS 7841</strain>
    </source>
</reference>
<dbReference type="EMBL" id="CP143787">
    <property type="protein sequence ID" value="WVN88645.1"/>
    <property type="molecule type" value="Genomic_DNA"/>
</dbReference>
<name>A0AAJ8M135_9TREE</name>
<dbReference type="Proteomes" id="UP000094043">
    <property type="component" value="Chromosome 4"/>
</dbReference>